<proteinExistence type="predicted"/>
<dbReference type="SUPFAM" id="SSF48317">
    <property type="entry name" value="Acid phosphatase/Vanadium-dependent haloperoxidase"/>
    <property type="match status" value="1"/>
</dbReference>
<feature type="domain" description="Phosphatidic acid phosphatase type 2/haloperoxidase" evidence="2">
    <location>
        <begin position="153"/>
        <end position="269"/>
    </location>
</feature>
<dbReference type="InterPro" id="IPR036938">
    <property type="entry name" value="PAP2/HPO_sf"/>
</dbReference>
<dbReference type="AlphaFoldDB" id="A0A0G3GUI9"/>
<protein>
    <submittedName>
        <fullName evidence="3">PAP2 superfamily protein</fullName>
    </submittedName>
</protein>
<accession>A0A0G3GUI9</accession>
<keyword evidence="1" id="KW-0732">Signal</keyword>
<dbReference type="OrthoDB" id="9805301at2"/>
<dbReference type="EMBL" id="CP011542">
    <property type="protein sequence ID" value="AKK04841.1"/>
    <property type="molecule type" value="Genomic_DNA"/>
</dbReference>
<dbReference type="Proteomes" id="UP000035199">
    <property type="component" value="Chromosome"/>
</dbReference>
<reference evidence="4" key="2">
    <citation type="submission" date="2015-05" db="EMBL/GenBank/DDBJ databases">
        <title>Complete genome sequence of Corynebacterium mustelae DSM 45274, isolated from various tissues of a male ferret with lethal sepsis.</title>
        <authorList>
            <person name="Ruckert C."/>
            <person name="Albersmeier A."/>
            <person name="Winkler A."/>
            <person name="Tauch A."/>
        </authorList>
    </citation>
    <scope>NUCLEOTIDE SEQUENCE [LARGE SCALE GENOMIC DNA]</scope>
    <source>
        <strain evidence="4">DSM 45274</strain>
    </source>
</reference>
<evidence type="ECO:0000313" key="4">
    <source>
        <dbReference type="Proteomes" id="UP000035199"/>
    </source>
</evidence>
<dbReference type="PATRIC" id="fig|571915.4.peg.527"/>
<organism evidence="3 4">
    <name type="scientific">Corynebacterium mustelae</name>
    <dbReference type="NCBI Taxonomy" id="571915"/>
    <lineage>
        <taxon>Bacteria</taxon>
        <taxon>Bacillati</taxon>
        <taxon>Actinomycetota</taxon>
        <taxon>Actinomycetes</taxon>
        <taxon>Mycobacteriales</taxon>
        <taxon>Corynebacteriaceae</taxon>
        <taxon>Corynebacterium</taxon>
    </lineage>
</organism>
<dbReference type="CDD" id="cd03397">
    <property type="entry name" value="PAP2_acid_phosphatase"/>
    <property type="match status" value="1"/>
</dbReference>
<dbReference type="GO" id="GO:0003993">
    <property type="term" value="F:acid phosphatase activity"/>
    <property type="evidence" value="ECO:0007669"/>
    <property type="project" value="InterPro"/>
</dbReference>
<dbReference type="InterPro" id="IPR001011">
    <property type="entry name" value="Acid_Pase_classA_bac"/>
</dbReference>
<evidence type="ECO:0000313" key="3">
    <source>
        <dbReference type="EMBL" id="AKK04841.1"/>
    </source>
</evidence>
<name>A0A0G3GUI9_9CORY</name>
<dbReference type="SMART" id="SM00014">
    <property type="entry name" value="acidPPc"/>
    <property type="match status" value="1"/>
</dbReference>
<dbReference type="RefSeq" id="WP_144414106.1">
    <property type="nucleotide sequence ID" value="NZ_CP011542.1"/>
</dbReference>
<gene>
    <name evidence="3" type="ORF">CMUST_02485</name>
</gene>
<dbReference type="STRING" id="571915.CMUST_02485"/>
<feature type="chain" id="PRO_5005184513" evidence="1">
    <location>
        <begin position="22"/>
        <end position="403"/>
    </location>
</feature>
<reference evidence="3 4" key="1">
    <citation type="journal article" date="2015" name="Genome Announc.">
        <title>Complete Genome Sequence of the Type Strain Corynebacterium mustelae DSM 45274, Isolated from Various Tissues of a Male Ferret with Lethal Sepsis.</title>
        <authorList>
            <person name="Ruckert C."/>
            <person name="Eimer J."/>
            <person name="Winkler A."/>
            <person name="Tauch A."/>
        </authorList>
    </citation>
    <scope>NUCLEOTIDE SEQUENCE [LARGE SCALE GENOMIC DNA]</scope>
    <source>
        <strain evidence="3 4">DSM 45274</strain>
    </source>
</reference>
<evidence type="ECO:0000259" key="2">
    <source>
        <dbReference type="SMART" id="SM00014"/>
    </source>
</evidence>
<evidence type="ECO:0000256" key="1">
    <source>
        <dbReference type="SAM" id="SignalP"/>
    </source>
</evidence>
<sequence>MRAFVAASTVVFLSYAIPVEAVEIPQIPQHLPGQGPIVNFPNAPVPTPFELSDYVGYVSDVSSHPGGGYVPVVDIFNDIRSQHPEVLRQNLEFVIAENTAALNNPARVTQAQRDALADFDGVLLPLSEALGPELGAHFRAALRDNRLPKTQMLFDGGWFARAGGIASSTFVEKRVFNYKRPFIVAPDQVHRMAIPERDIYPTSQSFPSGHTNQITWAATLLAVILPEAAPQLLARATSAGHSRIVLGVHYPLDVIGGRMTGTAAAADRWNDPKMKAALRAAGQEIRTELQWRCGRSVAECLPAPENNAGLLADYTEKLHYNFPTVWEADAPMVVPPQAPDLLSERFPELNYHQRAEILRQTALPAGHPLDNQRGAGSWQRLNLGRAFMAQYHIDTHGNLQVIL</sequence>
<dbReference type="PANTHER" id="PTHR14969">
    <property type="entry name" value="SPHINGOSINE-1-PHOSPHATE PHOSPHOHYDROLASE"/>
    <property type="match status" value="1"/>
</dbReference>
<dbReference type="GO" id="GO:0030288">
    <property type="term" value="C:outer membrane-bounded periplasmic space"/>
    <property type="evidence" value="ECO:0007669"/>
    <property type="project" value="InterPro"/>
</dbReference>
<keyword evidence="4" id="KW-1185">Reference proteome</keyword>
<dbReference type="KEGG" id="cmv:CMUST_02485"/>
<feature type="signal peptide" evidence="1">
    <location>
        <begin position="1"/>
        <end position="21"/>
    </location>
</feature>
<dbReference type="InterPro" id="IPR000326">
    <property type="entry name" value="PAP2/HPO"/>
</dbReference>
<dbReference type="Gene3D" id="1.20.144.10">
    <property type="entry name" value="Phosphatidic acid phosphatase type 2/haloperoxidase"/>
    <property type="match status" value="1"/>
</dbReference>
<dbReference type="PANTHER" id="PTHR14969:SF13">
    <property type="entry name" value="AT30094P"/>
    <property type="match status" value="1"/>
</dbReference>
<dbReference type="Pfam" id="PF01569">
    <property type="entry name" value="PAP2"/>
    <property type="match status" value="1"/>
</dbReference>